<evidence type="ECO:0000313" key="1">
    <source>
        <dbReference type="EMBL" id="KAF2108133.1"/>
    </source>
</evidence>
<evidence type="ECO:0008006" key="3">
    <source>
        <dbReference type="Google" id="ProtNLM"/>
    </source>
</evidence>
<dbReference type="Proteomes" id="UP000799770">
    <property type="component" value="Unassembled WGS sequence"/>
</dbReference>
<protein>
    <recommendedName>
        <fullName evidence="3">Cytidyltransferase-like domain-containing protein</fullName>
    </recommendedName>
</protein>
<gene>
    <name evidence="1" type="ORF">BDV96DRAFT_653028</name>
</gene>
<reference evidence="1" key="1">
    <citation type="journal article" date="2020" name="Stud. Mycol.">
        <title>101 Dothideomycetes genomes: a test case for predicting lifestyles and emergence of pathogens.</title>
        <authorList>
            <person name="Haridas S."/>
            <person name="Albert R."/>
            <person name="Binder M."/>
            <person name="Bloem J."/>
            <person name="Labutti K."/>
            <person name="Salamov A."/>
            <person name="Andreopoulos B."/>
            <person name="Baker S."/>
            <person name="Barry K."/>
            <person name="Bills G."/>
            <person name="Bluhm B."/>
            <person name="Cannon C."/>
            <person name="Castanera R."/>
            <person name="Culley D."/>
            <person name="Daum C."/>
            <person name="Ezra D."/>
            <person name="Gonzalez J."/>
            <person name="Henrissat B."/>
            <person name="Kuo A."/>
            <person name="Liang C."/>
            <person name="Lipzen A."/>
            <person name="Lutzoni F."/>
            <person name="Magnuson J."/>
            <person name="Mondo S."/>
            <person name="Nolan M."/>
            <person name="Ohm R."/>
            <person name="Pangilinan J."/>
            <person name="Park H.-J."/>
            <person name="Ramirez L."/>
            <person name="Alfaro M."/>
            <person name="Sun H."/>
            <person name="Tritt A."/>
            <person name="Yoshinaga Y."/>
            <person name="Zwiers L.-H."/>
            <person name="Turgeon B."/>
            <person name="Goodwin S."/>
            <person name="Spatafora J."/>
            <person name="Crous P."/>
            <person name="Grigoriev I."/>
        </authorList>
    </citation>
    <scope>NUCLEOTIDE SEQUENCE</scope>
    <source>
        <strain evidence="1">CBS 627.86</strain>
    </source>
</reference>
<evidence type="ECO:0000313" key="2">
    <source>
        <dbReference type="Proteomes" id="UP000799770"/>
    </source>
</evidence>
<dbReference type="InterPro" id="IPR014729">
    <property type="entry name" value="Rossmann-like_a/b/a_fold"/>
</dbReference>
<sequence length="377" mass="42438">MFTTTTELANIIRQAMGTKLPTDAEIFIPSKYLAPPTLTRGRTNRVLVFRGAFNPPHRGHLHTLAQAYFRAPGELNVVGAIIKVGGDDGTWSKVEGDINPLKLTMAQRQELWKDEKLVGGWHWVFPGDTDGWNDFTPRVKQVAKDAGYDLDMISVLGADHLRMSDSSWKRSFIICGGVARAEFIEKETHAMAKAGDMRQISGYEKWAELPLDPDYLDHRLGTAVGHQWLEQTCQMLWPGALIGEYIQGSDQEEGLLLHLKEALRRCGPTQKCTKKPRYIGDGWNYGLDMAHTKEQIYYIPSELVGTIRTMDVIPGESSTAIRQAIEEAKTEEELRAKLGGRVLKLDRLIEMLKEGGFWWPNMLKIGELSYDQGPLVE</sequence>
<keyword evidence="2" id="KW-1185">Reference proteome</keyword>
<dbReference type="Gene3D" id="3.40.50.620">
    <property type="entry name" value="HUPs"/>
    <property type="match status" value="1"/>
</dbReference>
<dbReference type="EMBL" id="ML977349">
    <property type="protein sequence ID" value="KAF2108133.1"/>
    <property type="molecule type" value="Genomic_DNA"/>
</dbReference>
<organism evidence="1 2">
    <name type="scientific">Lophiotrema nucula</name>
    <dbReference type="NCBI Taxonomy" id="690887"/>
    <lineage>
        <taxon>Eukaryota</taxon>
        <taxon>Fungi</taxon>
        <taxon>Dikarya</taxon>
        <taxon>Ascomycota</taxon>
        <taxon>Pezizomycotina</taxon>
        <taxon>Dothideomycetes</taxon>
        <taxon>Pleosporomycetidae</taxon>
        <taxon>Pleosporales</taxon>
        <taxon>Lophiotremataceae</taxon>
        <taxon>Lophiotrema</taxon>
    </lineage>
</organism>
<dbReference type="SUPFAM" id="SSF52374">
    <property type="entry name" value="Nucleotidylyl transferase"/>
    <property type="match status" value="1"/>
</dbReference>
<proteinExistence type="predicted"/>
<dbReference type="AlphaFoldDB" id="A0A6A5YMD3"/>
<accession>A0A6A5YMD3</accession>
<dbReference type="OrthoDB" id="3558741at2759"/>
<name>A0A6A5YMD3_9PLEO</name>